<sequence>MYWNFNHQSSRQYSAWWCSNLIAVIYSPPKHNVSHANFFNTINNNFIIGGDYNAKYQNLNSDHSSVILIFNDYPQISIVPPKLFYASTDRYKYHDLVNQNLHLNVRLKSKDDIDTAVNYCTNVIQTAAWSSNTPKKHVHNNNTNSLSINIRILIAEKRRARAIYQRTPNTLKKVLLKVKNRSFENFLTNLSIDNDSLWKATKLALHYIVTTPHIKRSDGSYASSNSQKAELFKNHLFNVSQPN</sequence>
<name>A0A6G0Z5L8_APHCR</name>
<dbReference type="AlphaFoldDB" id="A0A6G0Z5L8"/>
<comment type="caution">
    <text evidence="1">The sequence shown here is derived from an EMBL/GenBank/DDBJ whole genome shotgun (WGS) entry which is preliminary data.</text>
</comment>
<dbReference type="OrthoDB" id="415068at2759"/>
<protein>
    <submittedName>
        <fullName evidence="1">Uncharacterized protein</fullName>
    </submittedName>
</protein>
<reference evidence="1 2" key="1">
    <citation type="submission" date="2019-08" db="EMBL/GenBank/DDBJ databases">
        <title>Whole genome of Aphis craccivora.</title>
        <authorList>
            <person name="Voronova N.V."/>
            <person name="Shulinski R.S."/>
            <person name="Bandarenka Y.V."/>
            <person name="Zhorov D.G."/>
            <person name="Warner D."/>
        </authorList>
    </citation>
    <scope>NUCLEOTIDE SEQUENCE [LARGE SCALE GENOMIC DNA]</scope>
    <source>
        <strain evidence="1">180601</strain>
        <tissue evidence="1">Whole Body</tissue>
    </source>
</reference>
<accession>A0A6G0Z5L8</accession>
<dbReference type="Proteomes" id="UP000478052">
    <property type="component" value="Unassembled WGS sequence"/>
</dbReference>
<proteinExistence type="predicted"/>
<gene>
    <name evidence="1" type="ORF">FWK35_00013929</name>
</gene>
<organism evidence="1 2">
    <name type="scientific">Aphis craccivora</name>
    <name type="common">Cowpea aphid</name>
    <dbReference type="NCBI Taxonomy" id="307492"/>
    <lineage>
        <taxon>Eukaryota</taxon>
        <taxon>Metazoa</taxon>
        <taxon>Ecdysozoa</taxon>
        <taxon>Arthropoda</taxon>
        <taxon>Hexapoda</taxon>
        <taxon>Insecta</taxon>
        <taxon>Pterygota</taxon>
        <taxon>Neoptera</taxon>
        <taxon>Paraneoptera</taxon>
        <taxon>Hemiptera</taxon>
        <taxon>Sternorrhyncha</taxon>
        <taxon>Aphidomorpha</taxon>
        <taxon>Aphidoidea</taxon>
        <taxon>Aphididae</taxon>
        <taxon>Aphidini</taxon>
        <taxon>Aphis</taxon>
        <taxon>Aphis</taxon>
    </lineage>
</organism>
<dbReference type="EMBL" id="VUJU01001330">
    <property type="protein sequence ID" value="KAF0765764.1"/>
    <property type="molecule type" value="Genomic_DNA"/>
</dbReference>
<evidence type="ECO:0000313" key="1">
    <source>
        <dbReference type="EMBL" id="KAF0765764.1"/>
    </source>
</evidence>
<evidence type="ECO:0000313" key="2">
    <source>
        <dbReference type="Proteomes" id="UP000478052"/>
    </source>
</evidence>
<keyword evidence="2" id="KW-1185">Reference proteome</keyword>